<comment type="caution">
    <text evidence="1">The sequence shown here is derived from an EMBL/GenBank/DDBJ whole genome shotgun (WGS) entry which is preliminary data.</text>
</comment>
<evidence type="ECO:0000313" key="2">
    <source>
        <dbReference type="Proteomes" id="UP001175226"/>
    </source>
</evidence>
<evidence type="ECO:0000313" key="1">
    <source>
        <dbReference type="EMBL" id="KAK0431070.1"/>
    </source>
</evidence>
<name>A0AA39IWE5_9AGAR</name>
<keyword evidence="2" id="KW-1185">Reference proteome</keyword>
<gene>
    <name evidence="1" type="ORF">EV421DRAFT_1855423</name>
</gene>
<dbReference type="Proteomes" id="UP001175226">
    <property type="component" value="Unassembled WGS sequence"/>
</dbReference>
<dbReference type="EMBL" id="JAUEPT010000124">
    <property type="protein sequence ID" value="KAK0431070.1"/>
    <property type="molecule type" value="Genomic_DNA"/>
</dbReference>
<protein>
    <submittedName>
        <fullName evidence="1">Uncharacterized protein</fullName>
    </submittedName>
</protein>
<proteinExistence type="predicted"/>
<accession>A0AA39IWE5</accession>
<organism evidence="1 2">
    <name type="scientific">Armillaria borealis</name>
    <dbReference type="NCBI Taxonomy" id="47425"/>
    <lineage>
        <taxon>Eukaryota</taxon>
        <taxon>Fungi</taxon>
        <taxon>Dikarya</taxon>
        <taxon>Basidiomycota</taxon>
        <taxon>Agaricomycotina</taxon>
        <taxon>Agaricomycetes</taxon>
        <taxon>Agaricomycetidae</taxon>
        <taxon>Agaricales</taxon>
        <taxon>Marasmiineae</taxon>
        <taxon>Physalacriaceae</taxon>
        <taxon>Armillaria</taxon>
    </lineage>
</organism>
<reference evidence="1" key="1">
    <citation type="submission" date="2023-06" db="EMBL/GenBank/DDBJ databases">
        <authorList>
            <consortium name="Lawrence Berkeley National Laboratory"/>
            <person name="Ahrendt S."/>
            <person name="Sahu N."/>
            <person name="Indic B."/>
            <person name="Wong-Bajracharya J."/>
            <person name="Merenyi Z."/>
            <person name="Ke H.-M."/>
            <person name="Monk M."/>
            <person name="Kocsube S."/>
            <person name="Drula E."/>
            <person name="Lipzen A."/>
            <person name="Balint B."/>
            <person name="Henrissat B."/>
            <person name="Andreopoulos B."/>
            <person name="Martin F.M."/>
            <person name="Harder C.B."/>
            <person name="Rigling D."/>
            <person name="Ford K.L."/>
            <person name="Foster G.D."/>
            <person name="Pangilinan J."/>
            <person name="Papanicolaou A."/>
            <person name="Barry K."/>
            <person name="LaButti K."/>
            <person name="Viragh M."/>
            <person name="Koriabine M."/>
            <person name="Yan M."/>
            <person name="Riley R."/>
            <person name="Champramary S."/>
            <person name="Plett K.L."/>
            <person name="Tsai I.J."/>
            <person name="Slot J."/>
            <person name="Sipos G."/>
            <person name="Plett J."/>
            <person name="Nagy L.G."/>
            <person name="Grigoriev I.V."/>
        </authorList>
    </citation>
    <scope>NUCLEOTIDE SEQUENCE</scope>
    <source>
        <strain evidence="1">FPL87.14</strain>
    </source>
</reference>
<dbReference type="AlphaFoldDB" id="A0AA39IWE5"/>
<sequence>MVAWKRRIFPIYFNKALMVAAYSIMLRIDAAPLPISFIPARRLWYLGHSKMNSLLHFYSFGKTLTFEAAHKATKKHPSLSSTGSGTAR</sequence>